<feature type="binding site" evidence="8">
    <location>
        <position position="258"/>
    </location>
    <ligand>
        <name>NAD(+)</name>
        <dbReference type="ChEBI" id="CHEBI:57540"/>
    </ligand>
</feature>
<evidence type="ECO:0000256" key="10">
    <source>
        <dbReference type="RuleBase" id="RU003691"/>
    </source>
</evidence>
<comment type="cofactor">
    <cofactor evidence="8">
        <name>FAD</name>
        <dbReference type="ChEBI" id="CHEBI:57692"/>
    </cofactor>
    <text evidence="8">Binds 1 FAD per subunit.</text>
</comment>
<keyword evidence="8" id="KW-0520">NAD</keyword>
<evidence type="ECO:0000259" key="11">
    <source>
        <dbReference type="Pfam" id="PF02852"/>
    </source>
</evidence>
<comment type="similarity">
    <text evidence="1 10">Belongs to the class-I pyridine nucleotide-disulfide oxidoreductase family.</text>
</comment>
<dbReference type="PROSITE" id="PS00076">
    <property type="entry name" value="PYRIDINE_REDOX_1"/>
    <property type="match status" value="1"/>
</dbReference>
<dbReference type="GO" id="GO:0006749">
    <property type="term" value="P:glutathione metabolic process"/>
    <property type="evidence" value="ECO:0007669"/>
    <property type="project" value="TreeGrafter"/>
</dbReference>
<dbReference type="GO" id="GO:0004362">
    <property type="term" value="F:glutathione-disulfide reductase (NADPH) activity"/>
    <property type="evidence" value="ECO:0007669"/>
    <property type="project" value="TreeGrafter"/>
</dbReference>
<protein>
    <submittedName>
        <fullName evidence="13">NADPH-glutathione reductase</fullName>
    </submittedName>
</protein>
<dbReference type="EMBL" id="SNZB01000001">
    <property type="protein sequence ID" value="TDR23623.1"/>
    <property type="molecule type" value="Genomic_DNA"/>
</dbReference>
<dbReference type="Gene3D" id="3.30.390.30">
    <property type="match status" value="1"/>
</dbReference>
<dbReference type="Gene3D" id="3.50.50.60">
    <property type="entry name" value="FAD/NAD(P)-binding domain"/>
    <property type="match status" value="2"/>
</dbReference>
<feature type="binding site" evidence="8">
    <location>
        <position position="113"/>
    </location>
    <ligand>
        <name>FAD</name>
        <dbReference type="ChEBI" id="CHEBI:57692"/>
    </ligand>
</feature>
<dbReference type="GO" id="GO:0045454">
    <property type="term" value="P:cell redox homeostasis"/>
    <property type="evidence" value="ECO:0007669"/>
    <property type="project" value="InterPro"/>
</dbReference>
<dbReference type="PRINTS" id="PR00411">
    <property type="entry name" value="PNDRDTASEI"/>
</dbReference>
<keyword evidence="5" id="KW-1015">Disulfide bond</keyword>
<evidence type="ECO:0000256" key="4">
    <source>
        <dbReference type="ARBA" id="ARBA00023002"/>
    </source>
</evidence>
<dbReference type="InterPro" id="IPR001100">
    <property type="entry name" value="Pyr_nuc-diS_OxRdtase"/>
</dbReference>
<keyword evidence="6 10" id="KW-0676">Redox-active center</keyword>
<dbReference type="InterPro" id="IPR016156">
    <property type="entry name" value="FAD/NAD-linked_Rdtase_dimer_sf"/>
</dbReference>
<feature type="binding site" evidence="8">
    <location>
        <position position="299"/>
    </location>
    <ligand>
        <name>FAD</name>
        <dbReference type="ChEBI" id="CHEBI:57692"/>
    </ligand>
</feature>
<proteinExistence type="inferred from homology"/>
<feature type="active site" description="Proton acceptor" evidence="7">
    <location>
        <position position="432"/>
    </location>
</feature>
<dbReference type="InterPro" id="IPR036188">
    <property type="entry name" value="FAD/NAD-bd_sf"/>
</dbReference>
<dbReference type="InterPro" id="IPR023753">
    <property type="entry name" value="FAD/NAD-binding_dom"/>
</dbReference>
<feature type="binding site" evidence="8">
    <location>
        <position position="51"/>
    </location>
    <ligand>
        <name>FAD</name>
        <dbReference type="ChEBI" id="CHEBI:57692"/>
    </ligand>
</feature>
<sequence length="442" mass="47841">MKYDFDLLVIGAGSGGVRAARIAAGYGKKVAICESDKVGGTCVIRGCVPKKLFVYASQYNKMFKAAKAFGWDIQSQFNWSTLLNNKNDEINRLNGIYLKLLSNAGVELIKGHGSFVNAHTVDISGHQYTADKILIATGGTPTIPDIPGREHVITSNEALDLTELPGSITINGGGYIAVEFAGIFNALGVKVNLVYRGPQILRGFDDEVAQFAQQSFIDAGINVMTMTEVTAVEQDVDGYICKSKQGDIRSEQVFFATGRQANTTSLNLDQVGIKTKPNGQIEVNREQQTSLAHVYAVGDVCNADNLTPVAIREGHYLVNRLFNGGDQYPDYDFIPTTVFSQPEIGTCGLTEAEAKRQYPNVQCSTSTFRAMKYAMSEVTEKTFMKLVVNADTDQVLGIHVVGADGGEMIQGFGVALKQGLSKTQLNSTIGIHPTSAEEFVTM</sequence>
<dbReference type="InterPro" id="IPR004099">
    <property type="entry name" value="Pyr_nucl-diS_OxRdtase_dimer"/>
</dbReference>
<evidence type="ECO:0000256" key="3">
    <source>
        <dbReference type="ARBA" id="ARBA00022827"/>
    </source>
</evidence>
<dbReference type="OrthoDB" id="9800167at2"/>
<feature type="binding site" evidence="8">
    <location>
        <begin position="172"/>
        <end position="179"/>
    </location>
    <ligand>
        <name>NAD(+)</name>
        <dbReference type="ChEBI" id="CHEBI:57540"/>
    </ligand>
</feature>
<feature type="domain" description="Pyridine nucleotide-disulphide oxidoreductase dimerisation" evidence="11">
    <location>
        <begin position="334"/>
        <end position="442"/>
    </location>
</feature>
<dbReference type="InterPro" id="IPR046952">
    <property type="entry name" value="GSHR/TRXR-like"/>
</dbReference>
<evidence type="ECO:0000313" key="14">
    <source>
        <dbReference type="Proteomes" id="UP000295724"/>
    </source>
</evidence>
<dbReference type="Proteomes" id="UP000295724">
    <property type="component" value="Unassembled WGS sequence"/>
</dbReference>
<evidence type="ECO:0000256" key="6">
    <source>
        <dbReference type="ARBA" id="ARBA00023284"/>
    </source>
</evidence>
<organism evidence="13 14">
    <name type="scientific">Marinicella litoralis</name>
    <dbReference type="NCBI Taxonomy" id="644220"/>
    <lineage>
        <taxon>Bacteria</taxon>
        <taxon>Pseudomonadati</taxon>
        <taxon>Pseudomonadota</taxon>
        <taxon>Gammaproteobacteria</taxon>
        <taxon>Lysobacterales</taxon>
        <taxon>Marinicellaceae</taxon>
        <taxon>Marinicella</taxon>
    </lineage>
</organism>
<accession>A0A4R6Y0H9</accession>
<dbReference type="Pfam" id="PF02852">
    <property type="entry name" value="Pyr_redox_dim"/>
    <property type="match status" value="1"/>
</dbReference>
<keyword evidence="14" id="KW-1185">Reference proteome</keyword>
<dbReference type="SUPFAM" id="SSF51905">
    <property type="entry name" value="FAD/NAD(P)-binding domain"/>
    <property type="match status" value="1"/>
</dbReference>
<dbReference type="PRINTS" id="PR00368">
    <property type="entry name" value="FADPNR"/>
</dbReference>
<dbReference type="PIRSF" id="PIRSF000350">
    <property type="entry name" value="Mercury_reductase_MerA"/>
    <property type="match status" value="1"/>
</dbReference>
<evidence type="ECO:0000259" key="12">
    <source>
        <dbReference type="Pfam" id="PF07992"/>
    </source>
</evidence>
<evidence type="ECO:0000313" key="13">
    <source>
        <dbReference type="EMBL" id="TDR23623.1"/>
    </source>
</evidence>
<dbReference type="RefSeq" id="WP_099017751.1">
    <property type="nucleotide sequence ID" value="NZ_NIHB01000001.1"/>
</dbReference>
<evidence type="ECO:0000256" key="8">
    <source>
        <dbReference type="PIRSR" id="PIRSR000350-3"/>
    </source>
</evidence>
<evidence type="ECO:0000256" key="7">
    <source>
        <dbReference type="PIRSR" id="PIRSR000350-2"/>
    </source>
</evidence>
<evidence type="ECO:0000256" key="5">
    <source>
        <dbReference type="ARBA" id="ARBA00023157"/>
    </source>
</evidence>
<evidence type="ECO:0000256" key="9">
    <source>
        <dbReference type="PIRSR" id="PIRSR000350-4"/>
    </source>
</evidence>
<dbReference type="AlphaFoldDB" id="A0A4R6Y0H9"/>
<dbReference type="NCBIfam" id="NF004776">
    <property type="entry name" value="PRK06116.1"/>
    <property type="match status" value="1"/>
</dbReference>
<reference evidence="13 14" key="1">
    <citation type="submission" date="2019-03" db="EMBL/GenBank/DDBJ databases">
        <title>Genomic Encyclopedia of Type Strains, Phase IV (KMG-IV): sequencing the most valuable type-strain genomes for metagenomic binning, comparative biology and taxonomic classification.</title>
        <authorList>
            <person name="Goeker M."/>
        </authorList>
    </citation>
    <scope>NUCLEOTIDE SEQUENCE [LARGE SCALE GENOMIC DNA]</scope>
    <source>
        <strain evidence="13 14">DSM 25488</strain>
    </source>
</reference>
<dbReference type="SUPFAM" id="SSF55424">
    <property type="entry name" value="FAD/NAD-linked reductases, dimerisation (C-terminal) domain"/>
    <property type="match status" value="1"/>
</dbReference>
<dbReference type="PANTHER" id="PTHR42737">
    <property type="entry name" value="GLUTATHIONE REDUCTASE"/>
    <property type="match status" value="1"/>
</dbReference>
<feature type="domain" description="FAD/NAD(P)-binding" evidence="12">
    <location>
        <begin position="5"/>
        <end position="314"/>
    </location>
</feature>
<name>A0A4R6Y0H9_9GAMM</name>
<dbReference type="GO" id="GO:0050660">
    <property type="term" value="F:flavin adenine dinucleotide binding"/>
    <property type="evidence" value="ECO:0007669"/>
    <property type="project" value="InterPro"/>
</dbReference>
<dbReference type="PANTHER" id="PTHR42737:SF2">
    <property type="entry name" value="GLUTATHIONE REDUCTASE"/>
    <property type="match status" value="1"/>
</dbReference>
<keyword evidence="4 10" id="KW-0560">Oxidoreductase</keyword>
<keyword evidence="8" id="KW-0547">Nucleotide-binding</keyword>
<dbReference type="Pfam" id="PF07992">
    <property type="entry name" value="Pyr_redox_2"/>
    <property type="match status" value="1"/>
</dbReference>
<evidence type="ECO:0000256" key="2">
    <source>
        <dbReference type="ARBA" id="ARBA00022630"/>
    </source>
</evidence>
<keyword evidence="2 10" id="KW-0285">Flavoprotein</keyword>
<gene>
    <name evidence="13" type="ORF">C8D91_0487</name>
</gene>
<dbReference type="GO" id="GO:0034599">
    <property type="term" value="P:cellular response to oxidative stress"/>
    <property type="evidence" value="ECO:0007669"/>
    <property type="project" value="TreeGrafter"/>
</dbReference>
<evidence type="ECO:0000256" key="1">
    <source>
        <dbReference type="ARBA" id="ARBA00007532"/>
    </source>
</evidence>
<keyword evidence="3 8" id="KW-0274">FAD</keyword>
<feature type="disulfide bond" description="Redox-active" evidence="9">
    <location>
        <begin position="42"/>
        <end position="47"/>
    </location>
</feature>
<dbReference type="InterPro" id="IPR012999">
    <property type="entry name" value="Pyr_OxRdtase_I_AS"/>
</dbReference>
<dbReference type="GO" id="GO:0005829">
    <property type="term" value="C:cytosol"/>
    <property type="evidence" value="ECO:0007669"/>
    <property type="project" value="TreeGrafter"/>
</dbReference>
<comment type="caution">
    <text evidence="13">The sequence shown here is derived from an EMBL/GenBank/DDBJ whole genome shotgun (WGS) entry which is preliminary data.</text>
</comment>